<protein>
    <submittedName>
        <fullName evidence="2">Uncharacterized protein</fullName>
    </submittedName>
</protein>
<reference evidence="3" key="1">
    <citation type="submission" date="2016-10" db="EMBL/GenBank/DDBJ databases">
        <authorList>
            <person name="Varghese N."/>
            <person name="Submissions S."/>
        </authorList>
    </citation>
    <scope>NUCLEOTIDE SEQUENCE [LARGE SCALE GENOMIC DNA]</scope>
    <source>
        <strain evidence="3">DSM 17934</strain>
    </source>
</reference>
<keyword evidence="1" id="KW-0732">Signal</keyword>
<proteinExistence type="predicted"/>
<organism evidence="2 3">
    <name type="scientific">Flavobacterium terrigena</name>
    <dbReference type="NCBI Taxonomy" id="402734"/>
    <lineage>
        <taxon>Bacteria</taxon>
        <taxon>Pseudomonadati</taxon>
        <taxon>Bacteroidota</taxon>
        <taxon>Flavobacteriia</taxon>
        <taxon>Flavobacteriales</taxon>
        <taxon>Flavobacteriaceae</taxon>
        <taxon>Flavobacterium</taxon>
    </lineage>
</organism>
<dbReference type="STRING" id="402734.SAMN05660918_2306"/>
<accession>A0A1H6W6M9</accession>
<sequence>MNKFFVYIILLLTFYSNAQESKSSSVVVDTSSIVFKAKLMTIERKGIFSEKKLDGFLKDLKHKIYITKDFCFIVVNSADYVIKNNNEKIALFGDCKYYLAYSFYNNLYYRLGGFEHENIDEFSSSFLKSSILFSYNDNVLDEKLVDFLSLVASHKNRKAKKFFPNCKEVMKDEIRLE</sequence>
<evidence type="ECO:0000313" key="2">
    <source>
        <dbReference type="EMBL" id="SEJ08172.1"/>
    </source>
</evidence>
<gene>
    <name evidence="2" type="ORF">SAMN05660918_2306</name>
</gene>
<dbReference type="Proteomes" id="UP000199702">
    <property type="component" value="Unassembled WGS sequence"/>
</dbReference>
<dbReference type="AlphaFoldDB" id="A0A1H6W6M9"/>
<feature type="chain" id="PRO_5011616622" evidence="1">
    <location>
        <begin position="19"/>
        <end position="177"/>
    </location>
</feature>
<dbReference type="OrthoDB" id="9851253at2"/>
<dbReference type="RefSeq" id="WP_091313455.1">
    <property type="nucleotide sequence ID" value="NZ_CBCSJU010000001.1"/>
</dbReference>
<evidence type="ECO:0000313" key="3">
    <source>
        <dbReference type="Proteomes" id="UP000199702"/>
    </source>
</evidence>
<feature type="signal peptide" evidence="1">
    <location>
        <begin position="1"/>
        <end position="18"/>
    </location>
</feature>
<dbReference type="EMBL" id="FNYA01000006">
    <property type="protein sequence ID" value="SEJ08172.1"/>
    <property type="molecule type" value="Genomic_DNA"/>
</dbReference>
<name>A0A1H6W6M9_9FLAO</name>
<keyword evidence="3" id="KW-1185">Reference proteome</keyword>
<evidence type="ECO:0000256" key="1">
    <source>
        <dbReference type="SAM" id="SignalP"/>
    </source>
</evidence>